<dbReference type="PANTHER" id="PTHR42812:SF12">
    <property type="entry name" value="BETA-XYLOSIDASE-RELATED"/>
    <property type="match status" value="1"/>
</dbReference>
<dbReference type="Pfam" id="PF17851">
    <property type="entry name" value="GH43_C2"/>
    <property type="match status" value="1"/>
</dbReference>
<evidence type="ECO:0000256" key="4">
    <source>
        <dbReference type="RuleBase" id="RU361187"/>
    </source>
</evidence>
<dbReference type="Gene3D" id="2.115.10.20">
    <property type="entry name" value="Glycosyl hydrolase domain, family 43"/>
    <property type="match status" value="1"/>
</dbReference>
<comment type="caution">
    <text evidence="6">The sequence shown here is derived from an EMBL/GenBank/DDBJ whole genome shotgun (WGS) entry which is preliminary data.</text>
</comment>
<dbReference type="InterPro" id="IPR041542">
    <property type="entry name" value="GH43_C2"/>
</dbReference>
<protein>
    <submittedName>
        <fullName evidence="6">Glycoside hydrolase family 43 protein</fullName>
    </submittedName>
</protein>
<dbReference type="Gene3D" id="2.60.120.200">
    <property type="match status" value="1"/>
</dbReference>
<keyword evidence="2 4" id="KW-0378">Hydrolase</keyword>
<dbReference type="EMBL" id="BAABDL010000067">
    <property type="protein sequence ID" value="GAA4067670.1"/>
    <property type="molecule type" value="Genomic_DNA"/>
</dbReference>
<dbReference type="PANTHER" id="PTHR42812">
    <property type="entry name" value="BETA-XYLOSIDASE"/>
    <property type="match status" value="1"/>
</dbReference>
<evidence type="ECO:0000313" key="6">
    <source>
        <dbReference type="EMBL" id="GAA4067670.1"/>
    </source>
</evidence>
<feature type="domain" description="Beta-xylosidase C-terminal Concanavalin A-like" evidence="5">
    <location>
        <begin position="315"/>
        <end position="509"/>
    </location>
</feature>
<dbReference type="InterPro" id="IPR023296">
    <property type="entry name" value="Glyco_hydro_beta-prop_sf"/>
</dbReference>
<keyword evidence="3 4" id="KW-0326">Glycosidase</keyword>
<sequence length="510" mass="57557">MKFNNPIIAGFYPDPSICKVNDDFYLVTSTFEYFPGIPIFHSKDLVNWSQIGHCLTREEQLPLANSHSSAGIFAPTIRYHDGVFYVITTNITVGKNFFVTAEDPRGPWSDPIWLDDWPGIDPSLLFDDNGDAYITGNGDGGSVEKPGIYQAKIDVQTGKLLSERRYIYEGTGGTASPEAPHLYKINDLYYLMTAEGGTEYGHMETIARSNDPFGPFEGNPNDPILTHRSLDSPIHATGHADLVELDDGSWWGVFLAIRPIGYPRKHHIGRETFLAPVEWQDGWPIFGQNGRVALEMEAPQLFKGYEKKPESNYLFTSDKLHQEFNFLRNPYSSDWSLTDRKGWLTLNGSAVTLNDLDSPAFIGRRQTDHDCTVETYLDFTPKKDDEEAGLVAYMNPRFHYEIAKVREANQQYIILRKTLADLTVIEKKVLCDADQVILGVKADSYQYKFYVKELVNEKVVKEYQIGEAECGMLATEVAGGFTGVYLGMYATGNGKKSTTPAYFKWYNYQA</sequence>
<dbReference type="CDD" id="cd18617">
    <property type="entry name" value="GH43_XynB-like"/>
    <property type="match status" value="1"/>
</dbReference>
<dbReference type="Proteomes" id="UP001501734">
    <property type="component" value="Unassembled WGS sequence"/>
</dbReference>
<organism evidence="6 7">
    <name type="scientific">Amphibacillus indicireducens</name>
    <dbReference type="NCBI Taxonomy" id="1076330"/>
    <lineage>
        <taxon>Bacteria</taxon>
        <taxon>Bacillati</taxon>
        <taxon>Bacillota</taxon>
        <taxon>Bacilli</taxon>
        <taxon>Bacillales</taxon>
        <taxon>Bacillaceae</taxon>
        <taxon>Amphibacillus</taxon>
    </lineage>
</organism>
<dbReference type="RefSeq" id="WP_344911356.1">
    <property type="nucleotide sequence ID" value="NZ_BAABDL010000067.1"/>
</dbReference>
<dbReference type="InterPro" id="IPR013320">
    <property type="entry name" value="ConA-like_dom_sf"/>
</dbReference>
<keyword evidence="7" id="KW-1185">Reference proteome</keyword>
<evidence type="ECO:0000256" key="1">
    <source>
        <dbReference type="ARBA" id="ARBA00009865"/>
    </source>
</evidence>
<dbReference type="InterPro" id="IPR051795">
    <property type="entry name" value="Glycosyl_Hydrlase_43"/>
</dbReference>
<evidence type="ECO:0000256" key="3">
    <source>
        <dbReference type="ARBA" id="ARBA00023295"/>
    </source>
</evidence>
<comment type="similarity">
    <text evidence="1 4">Belongs to the glycosyl hydrolase 43 family.</text>
</comment>
<evidence type="ECO:0000313" key="7">
    <source>
        <dbReference type="Proteomes" id="UP001501734"/>
    </source>
</evidence>
<evidence type="ECO:0000259" key="5">
    <source>
        <dbReference type="Pfam" id="PF17851"/>
    </source>
</evidence>
<gene>
    <name evidence="6" type="ORF">GCM10022410_12160</name>
</gene>
<reference evidence="7" key="1">
    <citation type="journal article" date="2019" name="Int. J. Syst. Evol. Microbiol.">
        <title>The Global Catalogue of Microorganisms (GCM) 10K type strain sequencing project: providing services to taxonomists for standard genome sequencing and annotation.</title>
        <authorList>
            <consortium name="The Broad Institute Genomics Platform"/>
            <consortium name="The Broad Institute Genome Sequencing Center for Infectious Disease"/>
            <person name="Wu L."/>
            <person name="Ma J."/>
        </authorList>
    </citation>
    <scope>NUCLEOTIDE SEQUENCE [LARGE SCALE GENOMIC DNA]</scope>
    <source>
        <strain evidence="7">JCM 17250</strain>
    </source>
</reference>
<dbReference type="SUPFAM" id="SSF49899">
    <property type="entry name" value="Concanavalin A-like lectins/glucanases"/>
    <property type="match status" value="1"/>
</dbReference>
<dbReference type="Pfam" id="PF04616">
    <property type="entry name" value="Glyco_hydro_43"/>
    <property type="match status" value="1"/>
</dbReference>
<dbReference type="SUPFAM" id="SSF75005">
    <property type="entry name" value="Arabinanase/levansucrase/invertase"/>
    <property type="match status" value="1"/>
</dbReference>
<accession>A0ABP7VHY8</accession>
<evidence type="ECO:0000256" key="2">
    <source>
        <dbReference type="ARBA" id="ARBA00022801"/>
    </source>
</evidence>
<name>A0ABP7VHY8_9BACI</name>
<dbReference type="GO" id="GO:0016787">
    <property type="term" value="F:hydrolase activity"/>
    <property type="evidence" value="ECO:0007669"/>
    <property type="project" value="UniProtKB-KW"/>
</dbReference>
<proteinExistence type="inferred from homology"/>
<dbReference type="InterPro" id="IPR006710">
    <property type="entry name" value="Glyco_hydro_43"/>
</dbReference>